<evidence type="ECO:0000256" key="1">
    <source>
        <dbReference type="ARBA" id="ARBA00022729"/>
    </source>
</evidence>
<dbReference type="OrthoDB" id="1352409at2"/>
<dbReference type="InterPro" id="IPR026444">
    <property type="entry name" value="Secre_tail"/>
</dbReference>
<dbReference type="AlphaFoldDB" id="A0A5C6YNB7"/>
<keyword evidence="1" id="KW-0732">Signal</keyword>
<evidence type="ECO:0000313" key="3">
    <source>
        <dbReference type="Proteomes" id="UP000321945"/>
    </source>
</evidence>
<sequence>MGKKNSYCGHNKKVLPKDSEYCESNIVAFLRNVLKNVLGQTLLTSKGTSNKEQVDISGFSAGNYFVKVTVGNKGSKVLRVIKE</sequence>
<evidence type="ECO:0000313" key="2">
    <source>
        <dbReference type="EMBL" id="TXD68889.1"/>
    </source>
</evidence>
<dbReference type="EMBL" id="VORU01000008">
    <property type="protein sequence ID" value="TXD68889.1"/>
    <property type="molecule type" value="Genomic_DNA"/>
</dbReference>
<proteinExistence type="predicted"/>
<reference evidence="2 3" key="1">
    <citation type="submission" date="2019-08" db="EMBL/GenBank/DDBJ databases">
        <title>Genome of Aequorivita lipolytica Y10-2 (type strain).</title>
        <authorList>
            <person name="Bowman J.P."/>
        </authorList>
    </citation>
    <scope>NUCLEOTIDE SEQUENCE [LARGE SCALE GENOMIC DNA]</scope>
    <source>
        <strain evidence="2 3">Y10-2</strain>
    </source>
</reference>
<name>A0A5C6YNB7_9FLAO</name>
<dbReference type="NCBIfam" id="TIGR04183">
    <property type="entry name" value="Por_Secre_tail"/>
    <property type="match status" value="1"/>
</dbReference>
<accession>A0A5C6YNB7</accession>
<protein>
    <submittedName>
        <fullName evidence="2">T9SS type A sorting domain-containing protein</fullName>
    </submittedName>
</protein>
<gene>
    <name evidence="2" type="ORF">ESV24_10580</name>
</gene>
<dbReference type="Proteomes" id="UP000321945">
    <property type="component" value="Unassembled WGS sequence"/>
</dbReference>
<organism evidence="2 3">
    <name type="scientific">Aequorivita lipolytica</name>
    <dbReference type="NCBI Taxonomy" id="153267"/>
    <lineage>
        <taxon>Bacteria</taxon>
        <taxon>Pseudomonadati</taxon>
        <taxon>Bacteroidota</taxon>
        <taxon>Flavobacteriia</taxon>
        <taxon>Flavobacteriales</taxon>
        <taxon>Flavobacteriaceae</taxon>
        <taxon>Aequorivita</taxon>
    </lineage>
</organism>
<comment type="caution">
    <text evidence="2">The sequence shown here is derived from an EMBL/GenBank/DDBJ whole genome shotgun (WGS) entry which is preliminary data.</text>
</comment>
<keyword evidence="3" id="KW-1185">Reference proteome</keyword>